<protein>
    <submittedName>
        <fullName evidence="2">Uncharacterized protein</fullName>
    </submittedName>
</protein>
<dbReference type="Proteomes" id="UP000199512">
    <property type="component" value="Unassembled WGS sequence"/>
</dbReference>
<feature type="transmembrane region" description="Helical" evidence="1">
    <location>
        <begin position="244"/>
        <end position="265"/>
    </location>
</feature>
<keyword evidence="1" id="KW-0812">Transmembrane</keyword>
<evidence type="ECO:0000313" key="2">
    <source>
        <dbReference type="EMBL" id="SEN91969.1"/>
    </source>
</evidence>
<dbReference type="OrthoDB" id="3035659at2"/>
<organism evidence="2 3">
    <name type="scientific">Peptostreptococcus russellii</name>
    <dbReference type="NCBI Taxonomy" id="215200"/>
    <lineage>
        <taxon>Bacteria</taxon>
        <taxon>Bacillati</taxon>
        <taxon>Bacillota</taxon>
        <taxon>Clostridia</taxon>
        <taxon>Peptostreptococcales</taxon>
        <taxon>Peptostreptococcaceae</taxon>
        <taxon>Peptostreptococcus</taxon>
    </lineage>
</organism>
<keyword evidence="1" id="KW-0472">Membrane</keyword>
<feature type="transmembrane region" description="Helical" evidence="1">
    <location>
        <begin position="199"/>
        <end position="224"/>
    </location>
</feature>
<reference evidence="2 3" key="1">
    <citation type="submission" date="2016-10" db="EMBL/GenBank/DDBJ databases">
        <authorList>
            <person name="de Groot N.N."/>
        </authorList>
    </citation>
    <scope>NUCLEOTIDE SEQUENCE [LARGE SCALE GENOMIC DNA]</scope>
    <source>
        <strain evidence="2 3">Calf135</strain>
    </source>
</reference>
<accession>A0A1H8KG82</accession>
<evidence type="ECO:0000313" key="3">
    <source>
        <dbReference type="Proteomes" id="UP000199512"/>
    </source>
</evidence>
<keyword evidence="1" id="KW-1133">Transmembrane helix</keyword>
<dbReference type="EMBL" id="FODF01000030">
    <property type="protein sequence ID" value="SEN91969.1"/>
    <property type="molecule type" value="Genomic_DNA"/>
</dbReference>
<feature type="transmembrane region" description="Helical" evidence="1">
    <location>
        <begin position="166"/>
        <end position="187"/>
    </location>
</feature>
<evidence type="ECO:0000256" key="1">
    <source>
        <dbReference type="SAM" id="Phobius"/>
    </source>
</evidence>
<dbReference type="AlphaFoldDB" id="A0A1H8KG82"/>
<sequence>MREDILLKTDKDRTKDITKEIETNEGDNNINVNYMRRICNSLLIDDYQPQNTLDIIKEYLDCSKNSMRLMYSELSNQLFSIFEDEKSESDYNFNISKLYEYVMKNEVTSDSSKIVIKIFDHSLLVSYQIDGIKERANKIAKKMLEDESEKNKNILMKSMRESEKQYITILGIFASIVLAFTGGVAFSTSVLSNIDRASIYRLVFIISLLGFILFNTICVMFEFVREINDKEMGLSLKNIFKKPLWLIPNVVLASIMIISTLAYYLGKM</sequence>
<dbReference type="RefSeq" id="WP_091976156.1">
    <property type="nucleotide sequence ID" value="NZ_FODF01000030.1"/>
</dbReference>
<keyword evidence="3" id="KW-1185">Reference proteome</keyword>
<dbReference type="STRING" id="215200.SAMN05216454_1308"/>
<name>A0A1H8KG82_9FIRM</name>
<proteinExistence type="predicted"/>
<gene>
    <name evidence="2" type="ORF">SAMN05216454_1308</name>
</gene>